<dbReference type="EMBL" id="AHAT01038792">
    <property type="status" value="NOT_ANNOTATED_CDS"/>
    <property type="molecule type" value="Genomic_DNA"/>
</dbReference>
<keyword evidence="4" id="KW-1185">Reference proteome</keyword>
<dbReference type="Bgee" id="ENSLOCG00000002982">
    <property type="expression patterns" value="Expressed in intestine and 11 other cell types or tissues"/>
</dbReference>
<dbReference type="AlphaFoldDB" id="W5M549"/>
<evidence type="ECO:0000256" key="1">
    <source>
        <dbReference type="SAM" id="MobiDB-lite"/>
    </source>
</evidence>
<dbReference type="EMBL" id="AHAT01038793">
    <property type="status" value="NOT_ANNOTATED_CDS"/>
    <property type="molecule type" value="Genomic_DNA"/>
</dbReference>
<dbReference type="Ensembl" id="ENSLOCT00000003514.1">
    <property type="protein sequence ID" value="ENSLOCP00000003507.1"/>
    <property type="gene ID" value="ENSLOCG00000002982.1"/>
</dbReference>
<protein>
    <recommendedName>
        <fullName evidence="2">B30.2/SPRY domain-containing protein</fullName>
    </recommendedName>
</protein>
<dbReference type="EMBL" id="AHAT01038791">
    <property type="status" value="NOT_ANNOTATED_CDS"/>
    <property type="molecule type" value="Genomic_DNA"/>
</dbReference>
<dbReference type="CDD" id="cd13733">
    <property type="entry name" value="SPRY_PRY_C-I_1"/>
    <property type="match status" value="1"/>
</dbReference>
<dbReference type="InterPro" id="IPR006574">
    <property type="entry name" value="PRY"/>
</dbReference>
<feature type="compositionally biased region" description="Basic and acidic residues" evidence="1">
    <location>
        <begin position="197"/>
        <end position="209"/>
    </location>
</feature>
<dbReference type="EMBL" id="AHAT01038789">
    <property type="status" value="NOT_ANNOTATED_CDS"/>
    <property type="molecule type" value="Genomic_DNA"/>
</dbReference>
<dbReference type="InterPro" id="IPR001870">
    <property type="entry name" value="B30.2/SPRY"/>
</dbReference>
<feature type="region of interest" description="Disordered" evidence="1">
    <location>
        <begin position="197"/>
        <end position="223"/>
    </location>
</feature>
<reference evidence="3" key="2">
    <citation type="submission" date="2025-08" db="UniProtKB">
        <authorList>
            <consortium name="Ensembl"/>
        </authorList>
    </citation>
    <scope>IDENTIFICATION</scope>
</reference>
<dbReference type="STRING" id="7918.ENSLOCP00000003507"/>
<dbReference type="Proteomes" id="UP000018468">
    <property type="component" value="Linkage group LG5"/>
</dbReference>
<dbReference type="HOGENOM" id="CLU_1239786_0_0_1"/>
<dbReference type="InParanoid" id="W5M549"/>
<dbReference type="InterPro" id="IPR054465">
    <property type="entry name" value="Integrase_p58-like_C"/>
</dbReference>
<dbReference type="PROSITE" id="PS50188">
    <property type="entry name" value="B302_SPRY"/>
    <property type="match status" value="1"/>
</dbReference>
<proteinExistence type="predicted"/>
<dbReference type="Pfam" id="PF22938">
    <property type="entry name" value="Integrase_p58_C"/>
    <property type="match status" value="1"/>
</dbReference>
<dbReference type="EMBL" id="AHAT01038790">
    <property type="status" value="NOT_ANNOTATED_CDS"/>
    <property type="molecule type" value="Genomic_DNA"/>
</dbReference>
<dbReference type="EMBL" id="AHAT01038788">
    <property type="status" value="NOT_ANNOTATED_CDS"/>
    <property type="molecule type" value="Genomic_DNA"/>
</dbReference>
<dbReference type="SMART" id="SM00589">
    <property type="entry name" value="PRY"/>
    <property type="match status" value="1"/>
</dbReference>
<dbReference type="Gene3D" id="2.60.120.920">
    <property type="match status" value="1"/>
</dbReference>
<dbReference type="Pfam" id="PF13765">
    <property type="entry name" value="PRY"/>
    <property type="match status" value="1"/>
</dbReference>
<dbReference type="InterPro" id="IPR013320">
    <property type="entry name" value="ConA-like_dom_sf"/>
</dbReference>
<evidence type="ECO:0000313" key="3">
    <source>
        <dbReference type="Ensembl" id="ENSLOCP00000003507.1"/>
    </source>
</evidence>
<dbReference type="eggNOG" id="KOG2177">
    <property type="taxonomic scope" value="Eukaryota"/>
</dbReference>
<dbReference type="EMBL" id="AHAT01038787">
    <property type="status" value="NOT_ANNOTATED_CDS"/>
    <property type="molecule type" value="Genomic_DNA"/>
</dbReference>
<dbReference type="InterPro" id="IPR003879">
    <property type="entry name" value="Butyrophylin_SPRY"/>
</dbReference>
<evidence type="ECO:0000259" key="2">
    <source>
        <dbReference type="PROSITE" id="PS50188"/>
    </source>
</evidence>
<name>W5M549_LEPOC</name>
<dbReference type="InterPro" id="IPR003877">
    <property type="entry name" value="SPRY_dom"/>
</dbReference>
<dbReference type="InterPro" id="IPR050143">
    <property type="entry name" value="TRIM/RBCC"/>
</dbReference>
<reference evidence="3" key="3">
    <citation type="submission" date="2025-09" db="UniProtKB">
        <authorList>
            <consortium name="Ensembl"/>
        </authorList>
    </citation>
    <scope>IDENTIFICATION</scope>
</reference>
<dbReference type="Pfam" id="PF00622">
    <property type="entry name" value="SPRY"/>
    <property type="match status" value="1"/>
</dbReference>
<dbReference type="SUPFAM" id="SSF49899">
    <property type="entry name" value="Concanavalin A-like lectins/glucanases"/>
    <property type="match status" value="1"/>
</dbReference>
<sequence>MEHGRLAVDLEFERARRNAVDVTLDPRTAHPHLIVSRNGKQVRHGDIRQDLPDNPERFTSCVDVLGKDGFTSGRHYWEVKVGKKTEWDLGVVRESIKRKKQISLSTEDGFWTLGLRNRTYTDRLAPLMGDHLQRVQGRQKECYDRSVQQRIFLPGNRVMLLLPSPECKLYGRWQGPYEICERTEPVTYRVYHPDHRKKDIPRERPETLERTPCGGDSPCIAGQ</sequence>
<feature type="domain" description="B30.2/SPRY" evidence="2">
    <location>
        <begin position="2"/>
        <end position="197"/>
    </location>
</feature>
<dbReference type="InterPro" id="IPR043136">
    <property type="entry name" value="B30.2/SPRY_sf"/>
</dbReference>
<reference evidence="4" key="1">
    <citation type="submission" date="2011-12" db="EMBL/GenBank/DDBJ databases">
        <title>The Draft Genome of Lepisosteus oculatus.</title>
        <authorList>
            <consortium name="The Broad Institute Genome Assembly &amp; Analysis Group"/>
            <consortium name="Computational R&amp;D Group"/>
            <consortium name="and Sequencing Platform"/>
            <person name="Di Palma F."/>
            <person name="Alfoldi J."/>
            <person name="Johnson J."/>
            <person name="Berlin A."/>
            <person name="Gnerre S."/>
            <person name="Jaffe D."/>
            <person name="MacCallum I."/>
            <person name="Young S."/>
            <person name="Walker B.J."/>
            <person name="Lander E.S."/>
            <person name="Lindblad-Toh K."/>
        </authorList>
    </citation>
    <scope>NUCLEOTIDE SEQUENCE [LARGE SCALE GENOMIC DNA]</scope>
</reference>
<dbReference type="PRINTS" id="PR01407">
    <property type="entry name" value="BUTYPHLNCDUF"/>
</dbReference>
<accession>W5M549</accession>
<dbReference type="GeneTree" id="ENSGT01040000240400"/>
<organism evidence="3 4">
    <name type="scientific">Lepisosteus oculatus</name>
    <name type="common">Spotted gar</name>
    <dbReference type="NCBI Taxonomy" id="7918"/>
    <lineage>
        <taxon>Eukaryota</taxon>
        <taxon>Metazoa</taxon>
        <taxon>Chordata</taxon>
        <taxon>Craniata</taxon>
        <taxon>Vertebrata</taxon>
        <taxon>Euteleostomi</taxon>
        <taxon>Actinopterygii</taxon>
        <taxon>Neopterygii</taxon>
        <taxon>Holostei</taxon>
        <taxon>Semionotiformes</taxon>
        <taxon>Lepisosteidae</taxon>
        <taxon>Lepisosteus</taxon>
    </lineage>
</organism>
<evidence type="ECO:0000313" key="4">
    <source>
        <dbReference type="Proteomes" id="UP000018468"/>
    </source>
</evidence>
<dbReference type="PANTHER" id="PTHR24103">
    <property type="entry name" value="E3 UBIQUITIN-PROTEIN LIGASE TRIM"/>
    <property type="match status" value="1"/>
</dbReference>